<comment type="caution">
    <text evidence="1">The sequence shown here is derived from an EMBL/GenBank/DDBJ whole genome shotgun (WGS) entry which is preliminary data.</text>
</comment>
<protein>
    <submittedName>
        <fullName evidence="1">Uncharacterized protein</fullName>
    </submittedName>
</protein>
<gene>
    <name evidence="1" type="ORF">GDO81_006163</name>
</gene>
<organism evidence="1 2">
    <name type="scientific">Engystomops pustulosus</name>
    <name type="common">Tungara frog</name>
    <name type="synonym">Physalaemus pustulosus</name>
    <dbReference type="NCBI Taxonomy" id="76066"/>
    <lineage>
        <taxon>Eukaryota</taxon>
        <taxon>Metazoa</taxon>
        <taxon>Chordata</taxon>
        <taxon>Craniata</taxon>
        <taxon>Vertebrata</taxon>
        <taxon>Euteleostomi</taxon>
        <taxon>Amphibia</taxon>
        <taxon>Batrachia</taxon>
        <taxon>Anura</taxon>
        <taxon>Neobatrachia</taxon>
        <taxon>Hyloidea</taxon>
        <taxon>Leptodactylidae</taxon>
        <taxon>Leiuperinae</taxon>
        <taxon>Engystomops</taxon>
    </lineage>
</organism>
<reference evidence="1" key="1">
    <citation type="thesis" date="2020" institute="ProQuest LLC" country="789 East Eisenhower Parkway, Ann Arbor, MI, USA">
        <title>Comparative Genomics and Chromosome Evolution.</title>
        <authorList>
            <person name="Mudd A.B."/>
        </authorList>
    </citation>
    <scope>NUCLEOTIDE SEQUENCE</scope>
    <source>
        <strain evidence="1">237g6f4</strain>
        <tissue evidence="1">Blood</tissue>
    </source>
</reference>
<proteinExistence type="predicted"/>
<dbReference type="AlphaFoldDB" id="A0AAV7CUY9"/>
<dbReference type="EMBL" id="WNYA01000002">
    <property type="protein sequence ID" value="KAG8588935.1"/>
    <property type="molecule type" value="Genomic_DNA"/>
</dbReference>
<sequence length="85" mass="10228">MRYNLKYISEWERLSKSQNPPFSLDIHCFTTEVKEETVDGQPYFEDLRIPSTEQILKLAPRLRPIRTTKIRNCHKFVKQLVDYLN</sequence>
<evidence type="ECO:0000313" key="2">
    <source>
        <dbReference type="Proteomes" id="UP000824782"/>
    </source>
</evidence>
<accession>A0AAV7CUY9</accession>
<dbReference type="Proteomes" id="UP000824782">
    <property type="component" value="Unassembled WGS sequence"/>
</dbReference>
<name>A0AAV7CUY9_ENGPU</name>
<evidence type="ECO:0000313" key="1">
    <source>
        <dbReference type="EMBL" id="KAG8588935.1"/>
    </source>
</evidence>
<keyword evidence="2" id="KW-1185">Reference proteome</keyword>